<name>A0A7I7SKA9_9MYCO</name>
<organism evidence="1 2">
    <name type="scientific">Mycolicibacterium sarraceniae</name>
    <dbReference type="NCBI Taxonomy" id="1534348"/>
    <lineage>
        <taxon>Bacteria</taxon>
        <taxon>Bacillati</taxon>
        <taxon>Actinomycetota</taxon>
        <taxon>Actinomycetes</taxon>
        <taxon>Mycobacteriales</taxon>
        <taxon>Mycobacteriaceae</taxon>
        <taxon>Mycolicibacterium</taxon>
    </lineage>
</organism>
<keyword evidence="2" id="KW-1185">Reference proteome</keyword>
<dbReference type="Proteomes" id="UP000466445">
    <property type="component" value="Chromosome"/>
</dbReference>
<gene>
    <name evidence="1" type="ORF">MSAR_04980</name>
</gene>
<protein>
    <submittedName>
        <fullName evidence="1">Uncharacterized protein</fullName>
    </submittedName>
</protein>
<evidence type="ECO:0000313" key="1">
    <source>
        <dbReference type="EMBL" id="BBY57362.1"/>
    </source>
</evidence>
<accession>A0A7I7SKA9</accession>
<sequence>MTPNSAPGAGALDLERGALTNAGDLRRALDELQVLARMPRRDGAIPIDNAGFRRRLAQAEADRRSGRRKSVQQPIAAADRPIDFGERVDLGGATSAASCPTGRPACWAAPTPVSQRFWDGLAQHRILIHYSPSADRYVFYPCTLAPGTLADDLEWREIGTPTPRADGRRRT</sequence>
<evidence type="ECO:0000313" key="2">
    <source>
        <dbReference type="Proteomes" id="UP000466445"/>
    </source>
</evidence>
<reference evidence="1 2" key="1">
    <citation type="journal article" date="2019" name="Emerg. Microbes Infect.">
        <title>Comprehensive subspecies identification of 175 nontuberculous mycobacteria species based on 7547 genomic profiles.</title>
        <authorList>
            <person name="Matsumoto Y."/>
            <person name="Kinjo T."/>
            <person name="Motooka D."/>
            <person name="Nabeya D."/>
            <person name="Jung N."/>
            <person name="Uechi K."/>
            <person name="Horii T."/>
            <person name="Iida T."/>
            <person name="Fujita J."/>
            <person name="Nakamura S."/>
        </authorList>
    </citation>
    <scope>NUCLEOTIDE SEQUENCE [LARGE SCALE GENOMIC DNA]</scope>
    <source>
        <strain evidence="1 2">JCM 30395</strain>
    </source>
</reference>
<dbReference type="AlphaFoldDB" id="A0A7I7SKA9"/>
<proteinExistence type="predicted"/>
<dbReference type="EMBL" id="AP022595">
    <property type="protein sequence ID" value="BBY57362.1"/>
    <property type="molecule type" value="Genomic_DNA"/>
</dbReference>
<dbReference type="KEGG" id="msar:MSAR_04980"/>